<organism evidence="8 9">
    <name type="scientific">Leishmania braziliensis MHOM/BR/75/M2904</name>
    <dbReference type="NCBI Taxonomy" id="420245"/>
    <lineage>
        <taxon>Eukaryota</taxon>
        <taxon>Discoba</taxon>
        <taxon>Euglenozoa</taxon>
        <taxon>Kinetoplastea</taxon>
        <taxon>Metakinetoplastina</taxon>
        <taxon>Trypanosomatida</taxon>
        <taxon>Trypanosomatidae</taxon>
        <taxon>Leishmaniinae</taxon>
        <taxon>Leishmania</taxon>
        <taxon>Leishmania braziliensis species complex</taxon>
    </lineage>
</organism>
<keyword evidence="4 6" id="KW-1133">Transmembrane helix</keyword>
<evidence type="ECO:0000256" key="5">
    <source>
        <dbReference type="ARBA" id="ARBA00023136"/>
    </source>
</evidence>
<name>A0A3P3ZEM5_LEIBR</name>
<feature type="transmembrane region" description="Helical" evidence="6">
    <location>
        <begin position="317"/>
        <end position="340"/>
    </location>
</feature>
<evidence type="ECO:0000313" key="9">
    <source>
        <dbReference type="Proteomes" id="UP000319462"/>
    </source>
</evidence>
<dbReference type="Proteomes" id="UP000319462">
    <property type="component" value="Chromosome 32"/>
</dbReference>
<dbReference type="EMBL" id="LS997631">
    <property type="protein sequence ID" value="SYZ68710.1"/>
    <property type="molecule type" value="Genomic_DNA"/>
</dbReference>
<proteinExistence type="inferred from homology"/>
<evidence type="ECO:0000256" key="4">
    <source>
        <dbReference type="ARBA" id="ARBA00022989"/>
    </source>
</evidence>
<evidence type="ECO:0000313" key="8">
    <source>
        <dbReference type="EMBL" id="SYZ68710.1"/>
    </source>
</evidence>
<comment type="subcellular location">
    <subcellularLocation>
        <location evidence="1">Membrane</location>
    </subcellularLocation>
</comment>
<dbReference type="InterPro" id="IPR054549">
    <property type="entry name" value="UVB_sens_RUS_dom"/>
</dbReference>
<dbReference type="AlphaFoldDB" id="A0A3P3ZEM5"/>
<dbReference type="InterPro" id="IPR006968">
    <property type="entry name" value="RUS_fam"/>
</dbReference>
<evidence type="ECO:0000256" key="6">
    <source>
        <dbReference type="SAM" id="Phobius"/>
    </source>
</evidence>
<evidence type="ECO:0000256" key="2">
    <source>
        <dbReference type="ARBA" id="ARBA00007558"/>
    </source>
</evidence>
<comment type="similarity">
    <text evidence="2">Belongs to the RUS1 family.</text>
</comment>
<feature type="domain" description="Protein root UVB sensitive/RUS" evidence="7">
    <location>
        <begin position="158"/>
        <end position="387"/>
    </location>
</feature>
<keyword evidence="3 6" id="KW-0812">Transmembrane</keyword>
<gene>
    <name evidence="8" type="ORF">LBRM2904_32.1970</name>
</gene>
<evidence type="ECO:0000256" key="1">
    <source>
        <dbReference type="ARBA" id="ARBA00004370"/>
    </source>
</evidence>
<reference evidence="8 9" key="1">
    <citation type="submission" date="2018-09" db="EMBL/GenBank/DDBJ databases">
        <authorList>
            <person name="Peiro R."/>
            <person name="Begona"/>
            <person name="Cbmso G."/>
            <person name="Lopez M."/>
            <person name="Gonzalez S."/>
        </authorList>
    </citation>
    <scope>NUCLEOTIDE SEQUENCE [LARGE SCALE GENOMIC DNA]</scope>
</reference>
<evidence type="ECO:0000256" key="3">
    <source>
        <dbReference type="ARBA" id="ARBA00022692"/>
    </source>
</evidence>
<dbReference type="Pfam" id="PF04884">
    <property type="entry name" value="UVB_sens_prot"/>
    <property type="match status" value="1"/>
</dbReference>
<feature type="transmembrane region" description="Helical" evidence="6">
    <location>
        <begin position="275"/>
        <end position="296"/>
    </location>
</feature>
<dbReference type="PANTHER" id="PTHR12770">
    <property type="entry name" value="RUS1 FAMILY PROTEIN C16ORF58"/>
    <property type="match status" value="1"/>
</dbReference>
<accession>A0A3P3ZEM5</accession>
<feature type="transmembrane region" description="Helical" evidence="6">
    <location>
        <begin position="220"/>
        <end position="236"/>
    </location>
</feature>
<feature type="transmembrane region" description="Helical" evidence="6">
    <location>
        <begin position="186"/>
        <end position="208"/>
    </location>
</feature>
<dbReference type="GO" id="GO:0016020">
    <property type="term" value="C:membrane"/>
    <property type="evidence" value="ECO:0007669"/>
    <property type="project" value="UniProtKB-SubCell"/>
</dbReference>
<feature type="transmembrane region" description="Helical" evidence="6">
    <location>
        <begin position="248"/>
        <end position="269"/>
    </location>
</feature>
<keyword evidence="5 6" id="KW-0472">Membrane</keyword>
<dbReference type="PANTHER" id="PTHR12770:SF31">
    <property type="entry name" value="RUS FAMILY MEMBER 1"/>
    <property type="match status" value="1"/>
</dbReference>
<evidence type="ECO:0000259" key="7">
    <source>
        <dbReference type="Pfam" id="PF04884"/>
    </source>
</evidence>
<protein>
    <submittedName>
        <fullName evidence="8">Vitamin_B6_photo-protection_and_homoeostasis</fullName>
    </submittedName>
</protein>
<sequence>MKRLGHACIRATAPLRRHAGANMRHWRVEALLSIETASLLRGWVVSSRQSRLAAVATFSPTRMAATFPNMRSSSCMPSGSSTDSSGRVSESKLIFSVSTSSPVSTSISSPIVSASGTNAPTLRGNGEVVMLNFSQGIKDYRWSVIPGTDRVCAPSVRRRETVSNQMRLFGMPKGFPDTTAAGFQRFFYLSLTSSFVSNFASSIGYQSLLSGFFLGSSPQLWMLKDLAPALLAAYMANQVVSYENRPKFWFVVSVLMNNIMVMSDMLIPSVVPNHLLAAAIVTSTVKQSSALMYFVARASTLQHYAINNNLAELTKKFNSFGMVSYTIATALGILYCTYIASFTMQLFTVAVCCAANMLLSSRMMMPISFRLLNFDTMKLLLRAFIMEKRRIMTPQEISDLLGVRMLPLPALKKAGIALDVATHLVYISPPVDKLLIRSDTLEEDVLYVNNDHTFMLAMWKPAFLPLTLRECWERYEFPVLPHFFRIGSWRRRSQEVLDMEEKFHGQRLVLLVHQKCTAKQLITAHLIMYTAVLRHAATEVNLRRFLRKCHGEQELWQTRGEEFRKMLQAAGWDVQLPILDHHSFRLSELILPPSMRGAPVGRGG</sequence>